<keyword evidence="1" id="KW-0175">Coiled coil</keyword>
<feature type="signal peptide" evidence="2">
    <location>
        <begin position="1"/>
        <end position="15"/>
    </location>
</feature>
<accession>A0AAU9JEF8</accession>
<reference evidence="3" key="1">
    <citation type="submission" date="2021-09" db="EMBL/GenBank/DDBJ databases">
        <authorList>
            <consortium name="AG Swart"/>
            <person name="Singh M."/>
            <person name="Singh A."/>
            <person name="Seah K."/>
            <person name="Emmerich C."/>
        </authorList>
    </citation>
    <scope>NUCLEOTIDE SEQUENCE</scope>
    <source>
        <strain evidence="3">ATCC30299</strain>
    </source>
</reference>
<feature type="coiled-coil region" evidence="1">
    <location>
        <begin position="252"/>
        <end position="293"/>
    </location>
</feature>
<dbReference type="AlphaFoldDB" id="A0AAU9JEF8"/>
<evidence type="ECO:0000256" key="2">
    <source>
        <dbReference type="SAM" id="SignalP"/>
    </source>
</evidence>
<gene>
    <name evidence="3" type="ORF">BSTOLATCC_MIC25307</name>
</gene>
<comment type="caution">
    <text evidence="3">The sequence shown here is derived from an EMBL/GenBank/DDBJ whole genome shotgun (WGS) entry which is preliminary data.</text>
</comment>
<evidence type="ECO:0000313" key="4">
    <source>
        <dbReference type="Proteomes" id="UP001162131"/>
    </source>
</evidence>
<feature type="chain" id="PRO_5043549577" evidence="2">
    <location>
        <begin position="16"/>
        <end position="350"/>
    </location>
</feature>
<dbReference type="EMBL" id="CAJZBQ010000024">
    <property type="protein sequence ID" value="CAG9320069.1"/>
    <property type="molecule type" value="Genomic_DNA"/>
</dbReference>
<keyword evidence="2" id="KW-0732">Signal</keyword>
<name>A0AAU9JEF8_9CILI</name>
<evidence type="ECO:0000313" key="3">
    <source>
        <dbReference type="EMBL" id="CAG9320069.1"/>
    </source>
</evidence>
<evidence type="ECO:0000256" key="1">
    <source>
        <dbReference type="SAM" id="Coils"/>
    </source>
</evidence>
<keyword evidence="4" id="KW-1185">Reference proteome</keyword>
<protein>
    <submittedName>
        <fullName evidence="3">Uncharacterized protein</fullName>
    </submittedName>
</protein>
<sequence length="350" mass="39686">MRTIIGLAFILLAYGEYIKLEDLKSSEFGKSVLNAIELSVKSDNTDVTIKVLSGFKQSLNEQGRDAEDKLSTLKAECDDAINQYLSYVASAKIDLSKARNSLEEWQKPLDQWSALLSQRNKELNMIQANSVDIESYKKDDLENQEKLLEEYNQAISACDDAINCLNSQTPGTFLQSPVMLQVDSQIQSMAVASPANVPLFKVLIELGKNAKDQKTLARSIALLENLRDHIKNSKFEFQESNKLAKSAYDEYFQALDEEAIKLKKDVEDFTLEVQDWKAKVKDAKSAYDEATRRITDIPKLIEQKQGMCDSEKSMHEKDIQETSSQSEIIDRVLWLINNKLDEVQGFFSKV</sequence>
<dbReference type="Proteomes" id="UP001162131">
    <property type="component" value="Unassembled WGS sequence"/>
</dbReference>
<feature type="coiled-coil region" evidence="1">
    <location>
        <begin position="56"/>
        <end position="83"/>
    </location>
</feature>
<organism evidence="3 4">
    <name type="scientific">Blepharisma stoltei</name>
    <dbReference type="NCBI Taxonomy" id="1481888"/>
    <lineage>
        <taxon>Eukaryota</taxon>
        <taxon>Sar</taxon>
        <taxon>Alveolata</taxon>
        <taxon>Ciliophora</taxon>
        <taxon>Postciliodesmatophora</taxon>
        <taxon>Heterotrichea</taxon>
        <taxon>Heterotrichida</taxon>
        <taxon>Blepharismidae</taxon>
        <taxon>Blepharisma</taxon>
    </lineage>
</organism>
<proteinExistence type="predicted"/>